<accession>A0A9N8DES9</accession>
<gene>
    <name evidence="2" type="ORF">SEMRO_60_G034770.1</name>
</gene>
<feature type="chain" id="PRO_5040123294" evidence="1">
    <location>
        <begin position="23"/>
        <end position="740"/>
    </location>
</feature>
<name>A0A9N8DES9_9STRA</name>
<evidence type="ECO:0000256" key="1">
    <source>
        <dbReference type="SAM" id="SignalP"/>
    </source>
</evidence>
<keyword evidence="1" id="KW-0732">Signal</keyword>
<protein>
    <submittedName>
        <fullName evidence="2">Acetamidase formamidase</fullName>
    </submittedName>
</protein>
<dbReference type="EMBL" id="CAICTM010000059">
    <property type="protein sequence ID" value="CAB9499424.1"/>
    <property type="molecule type" value="Genomic_DNA"/>
</dbReference>
<dbReference type="Pfam" id="PF03069">
    <property type="entry name" value="FmdA_AmdA"/>
    <property type="match status" value="1"/>
</dbReference>
<keyword evidence="3" id="KW-1185">Reference proteome</keyword>
<dbReference type="AlphaFoldDB" id="A0A9N8DES9"/>
<comment type="caution">
    <text evidence="2">The sequence shown here is derived from an EMBL/GenBank/DDBJ whole genome shotgun (WGS) entry which is preliminary data.</text>
</comment>
<dbReference type="InterPro" id="IPR004304">
    <property type="entry name" value="FmdA_AmdA"/>
</dbReference>
<dbReference type="PANTHER" id="PTHR31891">
    <property type="entry name" value="FORMAMIDASE C869.04-RELATED"/>
    <property type="match status" value="1"/>
</dbReference>
<dbReference type="OrthoDB" id="40286at2759"/>
<proteinExistence type="predicted"/>
<sequence length="740" mass="80808">MKISCEILLIIFVCCLIRSVSSVKCGFSEELASIGQTFDLADSKITIVGFEASVTYASLPAGYTPFLTVLAASEEPTFSSAEGTLTISAGGSCETLGGAFPLEDSFDEEPAAGDKSGPLEERKEYEDIQASGAFQLKPRSTMILSTFVSSCFVPRPFRGILLAASLLACISSVNGDEEVPAAGCKPSLELQISLPMGAEVASSFGETDHFLEATLDTVTWGYYDPNATAKVTMESGETVTVEVITHHSGHDYAKMIRGDPNVEEIFYWEMNQTLLDKPEPKLPGSGVHLITGPIEVVGAQVGDVVQVDILELDPRYNPVTGRCFGTNSQKFAGYQFRADGGTKRDGTPYVRTGGTEAITVFEFLEDEDGTMLYGKPVYMYRFPNMTAPDGSERTFDNNPAVMVPHEYDQGYDGDLLSEDPIEYPPGFDDTVVTDEGGILYLSPDPAGLNWKVPLRPHLGVLGVMPNNTINYIDEDAPGGANSIPPSRFGGNVDDWRIGKGGTMYYTVEVPGAMIVVGDTHAAQGDSELAGTAMETSMTAKLRVTLHKKDELPAMVQGLNFPLLETSTEFVIHGFAYNNYLDQVEDPSNVFAEGASLDLAMEDCFIKTRNWLMDTYGLIEEETIALMATAVDFGVTQVVDGNWGVHADIDKWVFDESDTPYDYSCTTSKSGRRGRGRKLMSGSSRRRVLEDHDILLSPDQYADSLYDRVTSQCTSCETHWNRRHLADALLNAKIKFVQRRM</sequence>
<dbReference type="SUPFAM" id="SSF141130">
    <property type="entry name" value="Acetamidase/Formamidase-like"/>
    <property type="match status" value="1"/>
</dbReference>
<dbReference type="Gene3D" id="2.60.120.580">
    <property type="entry name" value="Acetamidase/Formamidase-like domains"/>
    <property type="match status" value="2"/>
</dbReference>
<evidence type="ECO:0000313" key="2">
    <source>
        <dbReference type="EMBL" id="CAB9499424.1"/>
    </source>
</evidence>
<dbReference type="PANTHER" id="PTHR31891:SF1">
    <property type="entry name" value="FORMAMIDASE C869.04-RELATED"/>
    <property type="match status" value="1"/>
</dbReference>
<evidence type="ECO:0000313" key="3">
    <source>
        <dbReference type="Proteomes" id="UP001153069"/>
    </source>
</evidence>
<organism evidence="2 3">
    <name type="scientific">Seminavis robusta</name>
    <dbReference type="NCBI Taxonomy" id="568900"/>
    <lineage>
        <taxon>Eukaryota</taxon>
        <taxon>Sar</taxon>
        <taxon>Stramenopiles</taxon>
        <taxon>Ochrophyta</taxon>
        <taxon>Bacillariophyta</taxon>
        <taxon>Bacillariophyceae</taxon>
        <taxon>Bacillariophycidae</taxon>
        <taxon>Naviculales</taxon>
        <taxon>Naviculaceae</taxon>
        <taxon>Seminavis</taxon>
    </lineage>
</organism>
<dbReference type="Gene3D" id="3.10.28.20">
    <property type="entry name" value="Acetamidase/Formamidase-like domains"/>
    <property type="match status" value="1"/>
</dbReference>
<reference evidence="2" key="1">
    <citation type="submission" date="2020-06" db="EMBL/GenBank/DDBJ databases">
        <authorList>
            <consortium name="Plant Systems Biology data submission"/>
        </authorList>
    </citation>
    <scope>NUCLEOTIDE SEQUENCE</scope>
    <source>
        <strain evidence="2">D6</strain>
    </source>
</reference>
<dbReference type="Proteomes" id="UP001153069">
    <property type="component" value="Unassembled WGS sequence"/>
</dbReference>
<feature type="signal peptide" evidence="1">
    <location>
        <begin position="1"/>
        <end position="22"/>
    </location>
</feature>
<dbReference type="GO" id="GO:0016811">
    <property type="term" value="F:hydrolase activity, acting on carbon-nitrogen (but not peptide) bonds, in linear amides"/>
    <property type="evidence" value="ECO:0007669"/>
    <property type="project" value="InterPro"/>
</dbReference>